<organism evidence="1 2">
    <name type="scientific">Trifolium subterraneum</name>
    <name type="common">Subterranean clover</name>
    <dbReference type="NCBI Taxonomy" id="3900"/>
    <lineage>
        <taxon>Eukaryota</taxon>
        <taxon>Viridiplantae</taxon>
        <taxon>Streptophyta</taxon>
        <taxon>Embryophyta</taxon>
        <taxon>Tracheophyta</taxon>
        <taxon>Spermatophyta</taxon>
        <taxon>Magnoliopsida</taxon>
        <taxon>eudicotyledons</taxon>
        <taxon>Gunneridae</taxon>
        <taxon>Pentapetalae</taxon>
        <taxon>rosids</taxon>
        <taxon>fabids</taxon>
        <taxon>Fabales</taxon>
        <taxon>Fabaceae</taxon>
        <taxon>Papilionoideae</taxon>
        <taxon>50 kb inversion clade</taxon>
        <taxon>NPAAA clade</taxon>
        <taxon>Hologalegina</taxon>
        <taxon>IRL clade</taxon>
        <taxon>Trifolieae</taxon>
        <taxon>Trifolium</taxon>
    </lineage>
</organism>
<dbReference type="EMBL" id="DF973514">
    <property type="protein sequence ID" value="GAU33070.1"/>
    <property type="molecule type" value="Genomic_DNA"/>
</dbReference>
<accession>A0A2Z6NA13</accession>
<name>A0A2Z6NA13_TRISU</name>
<dbReference type="Proteomes" id="UP000242715">
    <property type="component" value="Unassembled WGS sequence"/>
</dbReference>
<keyword evidence="2" id="KW-1185">Reference proteome</keyword>
<proteinExistence type="predicted"/>
<protein>
    <submittedName>
        <fullName evidence="1">Uncharacterized protein</fullName>
    </submittedName>
</protein>
<evidence type="ECO:0000313" key="1">
    <source>
        <dbReference type="EMBL" id="GAU33070.1"/>
    </source>
</evidence>
<evidence type="ECO:0000313" key="2">
    <source>
        <dbReference type="Proteomes" id="UP000242715"/>
    </source>
</evidence>
<sequence length="69" mass="7921">MRSSDHCLSFLSLPRLTHPHYYPNNYPKPLTYGCMYLNFTAITFQGKEQAQVSDVNRSSSIFLAVTHQP</sequence>
<gene>
    <name evidence="1" type="ORF">TSUD_152250</name>
</gene>
<reference evidence="2" key="1">
    <citation type="journal article" date="2017" name="Front. Plant Sci.">
        <title>Climate Clever Clovers: New Paradigm to Reduce the Environmental Footprint of Ruminants by Breeding Low Methanogenic Forages Utilizing Haplotype Variation.</title>
        <authorList>
            <person name="Kaur P."/>
            <person name="Appels R."/>
            <person name="Bayer P.E."/>
            <person name="Keeble-Gagnere G."/>
            <person name="Wang J."/>
            <person name="Hirakawa H."/>
            <person name="Shirasawa K."/>
            <person name="Vercoe P."/>
            <person name="Stefanova K."/>
            <person name="Durmic Z."/>
            <person name="Nichols P."/>
            <person name="Revell C."/>
            <person name="Isobe S.N."/>
            <person name="Edwards D."/>
            <person name="Erskine W."/>
        </authorList>
    </citation>
    <scope>NUCLEOTIDE SEQUENCE [LARGE SCALE GENOMIC DNA]</scope>
    <source>
        <strain evidence="2">cv. Daliak</strain>
    </source>
</reference>
<dbReference type="AlphaFoldDB" id="A0A2Z6NA13"/>